<dbReference type="EMBL" id="JAGGLJ010000009">
    <property type="protein sequence ID" value="MBP2025585.1"/>
    <property type="molecule type" value="Genomic_DNA"/>
</dbReference>
<proteinExistence type="predicted"/>
<feature type="domain" description="HTH araC/xylS-type" evidence="4">
    <location>
        <begin position="184"/>
        <end position="282"/>
    </location>
</feature>
<dbReference type="InterPro" id="IPR003313">
    <property type="entry name" value="AraC-bd"/>
</dbReference>
<dbReference type="InterPro" id="IPR018060">
    <property type="entry name" value="HTH_AraC"/>
</dbReference>
<reference evidence="5 6" key="1">
    <citation type="submission" date="2021-03" db="EMBL/GenBank/DDBJ databases">
        <title>Genomic Encyclopedia of Type Strains, Phase IV (KMG-IV): sequencing the most valuable type-strain genomes for metagenomic binning, comparative biology and taxonomic classification.</title>
        <authorList>
            <person name="Goeker M."/>
        </authorList>
    </citation>
    <scope>NUCLEOTIDE SEQUENCE [LARGE SCALE GENOMIC DNA]</scope>
    <source>
        <strain evidence="5 6">DSM 27563</strain>
    </source>
</reference>
<dbReference type="InterPro" id="IPR037923">
    <property type="entry name" value="HTH-like"/>
</dbReference>
<sequence length="285" mass="34083">MKYLNYRENRKHGNNNFPFEIYEVDKKHIRYNMILHWHHEFEIIKVYSGTLTLFIDGDEYILKEDEIILLNDGTLHSGVPNNCVYDCFLFDMRFLLSSNFVGNETIQKIINHEKNIKNLFTKKDEKSYLIISEILNTMKSKNNGYELKIIGLLYTLIGIIEEENLYKIKLKTNPTYKKRLSQFKDLITYIEKNYNKNISLDDLANYANINSHYMCEFFKEITHMTPIEYLNYYRIESACDQLLLTDYKITKIAYNCGFNDSSYFTKVFKKYKNMSPKEYVQLKSK</sequence>
<evidence type="ECO:0000313" key="5">
    <source>
        <dbReference type="EMBL" id="MBP2025585.1"/>
    </source>
</evidence>
<dbReference type="PRINTS" id="PR00032">
    <property type="entry name" value="HTHARAC"/>
</dbReference>
<dbReference type="InterPro" id="IPR018062">
    <property type="entry name" value="HTH_AraC-typ_CS"/>
</dbReference>
<dbReference type="PANTHER" id="PTHR43280">
    <property type="entry name" value="ARAC-FAMILY TRANSCRIPTIONAL REGULATOR"/>
    <property type="match status" value="1"/>
</dbReference>
<keyword evidence="2" id="KW-0238">DNA-binding</keyword>
<evidence type="ECO:0000256" key="3">
    <source>
        <dbReference type="ARBA" id="ARBA00023163"/>
    </source>
</evidence>
<evidence type="ECO:0000259" key="4">
    <source>
        <dbReference type="PROSITE" id="PS01124"/>
    </source>
</evidence>
<dbReference type="SUPFAM" id="SSF46689">
    <property type="entry name" value="Homeodomain-like"/>
    <property type="match status" value="2"/>
</dbReference>
<evidence type="ECO:0000256" key="1">
    <source>
        <dbReference type="ARBA" id="ARBA00023015"/>
    </source>
</evidence>
<dbReference type="InterPro" id="IPR009057">
    <property type="entry name" value="Homeodomain-like_sf"/>
</dbReference>
<dbReference type="Proteomes" id="UP001519306">
    <property type="component" value="Unassembled WGS sequence"/>
</dbReference>
<dbReference type="Gene3D" id="2.60.120.10">
    <property type="entry name" value="Jelly Rolls"/>
    <property type="match status" value="1"/>
</dbReference>
<dbReference type="Gene3D" id="1.10.10.60">
    <property type="entry name" value="Homeodomain-like"/>
    <property type="match status" value="2"/>
</dbReference>
<dbReference type="InterPro" id="IPR014710">
    <property type="entry name" value="RmlC-like_jellyroll"/>
</dbReference>
<keyword evidence="3" id="KW-0804">Transcription</keyword>
<dbReference type="PROSITE" id="PS00041">
    <property type="entry name" value="HTH_ARAC_FAMILY_1"/>
    <property type="match status" value="1"/>
</dbReference>
<evidence type="ECO:0000256" key="2">
    <source>
        <dbReference type="ARBA" id="ARBA00023125"/>
    </source>
</evidence>
<dbReference type="SUPFAM" id="SSF51215">
    <property type="entry name" value="Regulatory protein AraC"/>
    <property type="match status" value="1"/>
</dbReference>
<keyword evidence="6" id="KW-1185">Reference proteome</keyword>
<accession>A0ABS4KCU5</accession>
<dbReference type="Pfam" id="PF12833">
    <property type="entry name" value="HTH_18"/>
    <property type="match status" value="1"/>
</dbReference>
<dbReference type="InterPro" id="IPR020449">
    <property type="entry name" value="Tscrpt_reg_AraC-type_HTH"/>
</dbReference>
<protein>
    <submittedName>
        <fullName evidence="5">AraC-like DNA-binding protein</fullName>
    </submittedName>
</protein>
<dbReference type="PROSITE" id="PS01124">
    <property type="entry name" value="HTH_ARAC_FAMILY_2"/>
    <property type="match status" value="1"/>
</dbReference>
<dbReference type="Pfam" id="PF02311">
    <property type="entry name" value="AraC_binding"/>
    <property type="match status" value="1"/>
</dbReference>
<evidence type="ECO:0000313" key="6">
    <source>
        <dbReference type="Proteomes" id="UP001519306"/>
    </source>
</evidence>
<organism evidence="5 6">
    <name type="scientific">Peptoniphilus stercorisuis</name>
    <dbReference type="NCBI Taxonomy" id="1436965"/>
    <lineage>
        <taxon>Bacteria</taxon>
        <taxon>Bacillati</taxon>
        <taxon>Bacillota</taxon>
        <taxon>Tissierellia</taxon>
        <taxon>Tissierellales</taxon>
        <taxon>Peptoniphilaceae</taxon>
        <taxon>Peptoniphilus</taxon>
    </lineage>
</organism>
<comment type="caution">
    <text evidence="5">The sequence shown here is derived from an EMBL/GenBank/DDBJ whole genome shotgun (WGS) entry which is preliminary data.</text>
</comment>
<name>A0ABS4KCU5_9FIRM</name>
<dbReference type="SMART" id="SM00342">
    <property type="entry name" value="HTH_ARAC"/>
    <property type="match status" value="1"/>
</dbReference>
<gene>
    <name evidence="5" type="ORF">J2Z71_001128</name>
</gene>
<keyword evidence="1" id="KW-0805">Transcription regulation</keyword>
<dbReference type="RefSeq" id="WP_210060877.1">
    <property type="nucleotide sequence ID" value="NZ_JAGGLJ010000009.1"/>
</dbReference>
<dbReference type="PANTHER" id="PTHR43280:SF28">
    <property type="entry name" value="HTH-TYPE TRANSCRIPTIONAL ACTIVATOR RHAS"/>
    <property type="match status" value="1"/>
</dbReference>